<dbReference type="PANTHER" id="PTHR43715">
    <property type="entry name" value="GDP-MANNOSE 4,6-DEHYDRATASE"/>
    <property type="match status" value="1"/>
</dbReference>
<evidence type="ECO:0000256" key="1">
    <source>
        <dbReference type="ARBA" id="ARBA00001937"/>
    </source>
</evidence>
<dbReference type="InterPro" id="IPR036291">
    <property type="entry name" value="NAD(P)-bd_dom_sf"/>
</dbReference>
<comment type="similarity">
    <text evidence="2">Belongs to the NAD(P)-dependent epimerase/dehydratase family. GDP-mannose 4,6-dehydratase subfamily.</text>
</comment>
<dbReference type="InterPro" id="IPR006368">
    <property type="entry name" value="GDP_Man_deHydtase"/>
</dbReference>
<dbReference type="SUPFAM" id="SSF51735">
    <property type="entry name" value="NAD(P)-binding Rossmann-fold domains"/>
    <property type="match status" value="1"/>
</dbReference>
<dbReference type="GO" id="GO:0008446">
    <property type="term" value="F:GDP-mannose 4,6-dehydratase activity"/>
    <property type="evidence" value="ECO:0007669"/>
    <property type="project" value="UniProtKB-EC"/>
</dbReference>
<comment type="caution">
    <text evidence="6">The sequence shown here is derived from an EMBL/GenBank/DDBJ whole genome shotgun (WGS) entry which is preliminary data.</text>
</comment>
<feature type="domain" description="NAD(P)-binding" evidence="5">
    <location>
        <begin position="7"/>
        <end position="188"/>
    </location>
</feature>
<protein>
    <recommendedName>
        <fullName evidence="3">GDP-mannose 4,6-dehydratase</fullName>
        <ecNumber evidence="3">4.2.1.47</ecNumber>
    </recommendedName>
</protein>
<proteinExistence type="inferred from homology"/>
<organism evidence="6 7">
    <name type="scientific">Abeliophyllum distichum</name>
    <dbReference type="NCBI Taxonomy" id="126358"/>
    <lineage>
        <taxon>Eukaryota</taxon>
        <taxon>Viridiplantae</taxon>
        <taxon>Streptophyta</taxon>
        <taxon>Embryophyta</taxon>
        <taxon>Tracheophyta</taxon>
        <taxon>Spermatophyta</taxon>
        <taxon>Magnoliopsida</taxon>
        <taxon>eudicotyledons</taxon>
        <taxon>Gunneridae</taxon>
        <taxon>Pentapetalae</taxon>
        <taxon>asterids</taxon>
        <taxon>lamiids</taxon>
        <taxon>Lamiales</taxon>
        <taxon>Oleaceae</taxon>
        <taxon>Forsythieae</taxon>
        <taxon>Abeliophyllum</taxon>
    </lineage>
</organism>
<evidence type="ECO:0000256" key="2">
    <source>
        <dbReference type="ARBA" id="ARBA00009263"/>
    </source>
</evidence>
<dbReference type="AlphaFoldDB" id="A0ABD1SA66"/>
<dbReference type="EMBL" id="JBFOLK010000007">
    <property type="protein sequence ID" value="KAL2497646.1"/>
    <property type="molecule type" value="Genomic_DNA"/>
</dbReference>
<dbReference type="Proteomes" id="UP001604336">
    <property type="component" value="Unassembled WGS sequence"/>
</dbReference>
<evidence type="ECO:0000313" key="6">
    <source>
        <dbReference type="EMBL" id="KAL2497646.1"/>
    </source>
</evidence>
<dbReference type="InterPro" id="IPR016040">
    <property type="entry name" value="NAD(P)-bd_dom"/>
</dbReference>
<gene>
    <name evidence="6" type="ORF">Adt_23196</name>
</gene>
<name>A0ABD1SA66_9LAMI</name>
<dbReference type="Gene3D" id="3.90.25.10">
    <property type="entry name" value="UDP-galactose 4-epimerase, domain 1"/>
    <property type="match status" value="1"/>
</dbReference>
<dbReference type="EC" id="4.2.1.47" evidence="3"/>
<keyword evidence="4" id="KW-0456">Lyase</keyword>
<evidence type="ECO:0000256" key="3">
    <source>
        <dbReference type="ARBA" id="ARBA00011989"/>
    </source>
</evidence>
<evidence type="ECO:0000256" key="4">
    <source>
        <dbReference type="ARBA" id="ARBA00023239"/>
    </source>
</evidence>
<keyword evidence="7" id="KW-1185">Reference proteome</keyword>
<reference evidence="7" key="1">
    <citation type="submission" date="2024-07" db="EMBL/GenBank/DDBJ databases">
        <title>Two chromosome-level genome assemblies of Korean endemic species Abeliophyllum distichum and Forsythia ovata (Oleaceae).</title>
        <authorList>
            <person name="Jang H."/>
        </authorList>
    </citation>
    <scope>NUCLEOTIDE SEQUENCE [LARGE SCALE GENOMIC DNA]</scope>
</reference>
<dbReference type="PANTHER" id="PTHR43715:SF1">
    <property type="entry name" value="GDP-MANNOSE 4,6 DEHYDRATASE"/>
    <property type="match status" value="1"/>
</dbReference>
<accession>A0ABD1SA66</accession>
<dbReference type="FunFam" id="3.40.50.720:FF:000924">
    <property type="entry name" value="GDP-mannose 4,6 dehydratase"/>
    <property type="match status" value="1"/>
</dbReference>
<sequence length="189" mass="21478">MPSLRSQPGYEVHGLIHRSSNFNTERINHIYIDPHNANKAQIKLHYADLTYVSSLRCWLDTVEVYNLAAQSHVAVSFENLDYTVDVVATGAVRLLETIQSHISASGRSHIRYYQVGSSEMFGSTPPPQIESFPFHPCSPYVVSKCATHWYTVNYREAYMIFACNNILFNHESPRRGKNLVAQKITRAMG</sequence>
<dbReference type="Gene3D" id="3.40.50.720">
    <property type="entry name" value="NAD(P)-binding Rossmann-like Domain"/>
    <property type="match status" value="1"/>
</dbReference>
<dbReference type="GO" id="GO:0042350">
    <property type="term" value="P:GDP-L-fucose biosynthetic process"/>
    <property type="evidence" value="ECO:0007669"/>
    <property type="project" value="UniProtKB-ARBA"/>
</dbReference>
<evidence type="ECO:0000259" key="5">
    <source>
        <dbReference type="Pfam" id="PF16363"/>
    </source>
</evidence>
<comment type="cofactor">
    <cofactor evidence="1">
        <name>NADP(+)</name>
        <dbReference type="ChEBI" id="CHEBI:58349"/>
    </cofactor>
</comment>
<evidence type="ECO:0000313" key="7">
    <source>
        <dbReference type="Proteomes" id="UP001604336"/>
    </source>
</evidence>
<dbReference type="Pfam" id="PF16363">
    <property type="entry name" value="GDP_Man_Dehyd"/>
    <property type="match status" value="1"/>
</dbReference>